<keyword evidence="1" id="KW-0732">Signal</keyword>
<dbReference type="EMBL" id="RJTM01000107">
    <property type="protein sequence ID" value="RNL83065.1"/>
    <property type="molecule type" value="Genomic_DNA"/>
</dbReference>
<evidence type="ECO:0000313" key="2">
    <source>
        <dbReference type="EMBL" id="RNL83065.1"/>
    </source>
</evidence>
<feature type="signal peptide" evidence="1">
    <location>
        <begin position="1"/>
        <end position="24"/>
    </location>
</feature>
<reference evidence="2 3" key="1">
    <citation type="submission" date="2018-10" db="EMBL/GenBank/DDBJ databases">
        <title>Sinomicrobium pectinilyticum sp. nov., a pectinase-producing bacterium isolated from alkaline and saline soil, and emended description of the genus Sinomicrobium.</title>
        <authorList>
            <person name="Cheng B."/>
            <person name="Li C."/>
            <person name="Lai Q."/>
            <person name="Du M."/>
            <person name="Shao Z."/>
            <person name="Xu P."/>
            <person name="Yang C."/>
        </authorList>
    </citation>
    <scope>NUCLEOTIDE SEQUENCE [LARGE SCALE GENOMIC DNA]</scope>
    <source>
        <strain evidence="2 3">5DNS001</strain>
    </source>
</reference>
<organism evidence="2 3">
    <name type="scientific">Sinomicrobium pectinilyticum</name>
    <dbReference type="NCBI Taxonomy" id="1084421"/>
    <lineage>
        <taxon>Bacteria</taxon>
        <taxon>Pseudomonadati</taxon>
        <taxon>Bacteroidota</taxon>
        <taxon>Flavobacteriia</taxon>
        <taxon>Flavobacteriales</taxon>
        <taxon>Flavobacteriaceae</taxon>
        <taxon>Sinomicrobium</taxon>
    </lineage>
</organism>
<dbReference type="Proteomes" id="UP000267469">
    <property type="component" value="Unassembled WGS sequence"/>
</dbReference>
<dbReference type="AlphaFoldDB" id="A0A3N0E5F4"/>
<accession>A0A3N0E5F4</accession>
<sequence>MKTQFITYCSILLFSICFISCSNDDNNLDQEGPELSAKGDAIMFSYQDQSFRDSLNLQLIFPAQDTITSKSNRWVYLGFYNESEKNEWYSIPGVRQEKNYKIYNEHEKDSSNPELVKFKIITEQAKSSESYGNTLNYKELKIIAIKPEAIRNLTPADLDFKDFFAVMDYFGLNKE</sequence>
<gene>
    <name evidence="2" type="ORF">ED312_15460</name>
</gene>
<protein>
    <submittedName>
        <fullName evidence="2">Uncharacterized protein</fullName>
    </submittedName>
</protein>
<proteinExistence type="predicted"/>
<evidence type="ECO:0000313" key="3">
    <source>
        <dbReference type="Proteomes" id="UP000267469"/>
    </source>
</evidence>
<dbReference type="RefSeq" id="WP_123216926.1">
    <property type="nucleotide sequence ID" value="NZ_RJTM01000107.1"/>
</dbReference>
<dbReference type="OrthoDB" id="1443706at2"/>
<comment type="caution">
    <text evidence="2">The sequence shown here is derived from an EMBL/GenBank/DDBJ whole genome shotgun (WGS) entry which is preliminary data.</text>
</comment>
<keyword evidence="3" id="KW-1185">Reference proteome</keyword>
<name>A0A3N0E5F4_SINP1</name>
<feature type="chain" id="PRO_5018299437" evidence="1">
    <location>
        <begin position="25"/>
        <end position="175"/>
    </location>
</feature>
<evidence type="ECO:0000256" key="1">
    <source>
        <dbReference type="SAM" id="SignalP"/>
    </source>
</evidence>